<feature type="region of interest" description="Disordered" evidence="1">
    <location>
        <begin position="40"/>
        <end position="104"/>
    </location>
</feature>
<dbReference type="RefSeq" id="WP_227564863.1">
    <property type="nucleotide sequence ID" value="NZ_CP101989.1"/>
</dbReference>
<keyword evidence="3" id="KW-1185">Reference proteome</keyword>
<evidence type="ECO:0000313" key="2">
    <source>
        <dbReference type="EMBL" id="UUI67119.1"/>
    </source>
</evidence>
<gene>
    <name evidence="2" type="ORF">NP075_02155</name>
</gene>
<feature type="compositionally biased region" description="Basic and acidic residues" evidence="1">
    <location>
        <begin position="47"/>
        <end position="63"/>
    </location>
</feature>
<organism evidence="2 3">
    <name type="scientific">Cellulomonas wangsupingiae</name>
    <dbReference type="NCBI Taxonomy" id="2968085"/>
    <lineage>
        <taxon>Bacteria</taxon>
        <taxon>Bacillati</taxon>
        <taxon>Actinomycetota</taxon>
        <taxon>Actinomycetes</taxon>
        <taxon>Micrococcales</taxon>
        <taxon>Cellulomonadaceae</taxon>
        <taxon>Cellulomonas</taxon>
    </lineage>
</organism>
<proteinExistence type="predicted"/>
<reference evidence="2 3" key="1">
    <citation type="submission" date="2022-07" db="EMBL/GenBank/DDBJ databases">
        <title>Novel species in genus cellulomonas.</title>
        <authorList>
            <person name="Ye L."/>
        </authorList>
    </citation>
    <scope>NUCLEOTIDE SEQUENCE [LARGE SCALE GENOMIC DNA]</scope>
    <source>
        <strain evidence="3">zg-Y908</strain>
    </source>
</reference>
<name>A0ABY5KBB8_9CELL</name>
<dbReference type="Proteomes" id="UP001317322">
    <property type="component" value="Chromosome"/>
</dbReference>
<evidence type="ECO:0000256" key="1">
    <source>
        <dbReference type="SAM" id="MobiDB-lite"/>
    </source>
</evidence>
<protein>
    <submittedName>
        <fullName evidence="2">Uncharacterized protein</fullName>
    </submittedName>
</protein>
<dbReference type="EMBL" id="CP101989">
    <property type="protein sequence ID" value="UUI67119.1"/>
    <property type="molecule type" value="Genomic_DNA"/>
</dbReference>
<feature type="compositionally biased region" description="Basic and acidic residues" evidence="1">
    <location>
        <begin position="81"/>
        <end position="104"/>
    </location>
</feature>
<sequence>MPGFGLVGPCLDLGVVDRLAVDLAASSHVHFVYETAEAARAAGAGGRADRSAEERFRHAEREPGGQQEADALHRVTAPVTEHVRRQARGDGEILLKPVDRQPSG</sequence>
<evidence type="ECO:0000313" key="3">
    <source>
        <dbReference type="Proteomes" id="UP001317322"/>
    </source>
</evidence>
<accession>A0ABY5KBB8</accession>